<dbReference type="EMBL" id="CADILH010000001">
    <property type="protein sequence ID" value="CAB3929538.1"/>
    <property type="molecule type" value="Genomic_DNA"/>
</dbReference>
<keyword evidence="5 8" id="KW-0328">Glycosyltransferase</keyword>
<name>A0A6S7EWL4_9BURK</name>
<reference evidence="11 12" key="1">
    <citation type="submission" date="2020-04" db="EMBL/GenBank/DDBJ databases">
        <authorList>
            <person name="De Canck E."/>
        </authorList>
    </citation>
    <scope>NUCLEOTIDE SEQUENCE [LARGE SCALE GENOMIC DNA]</scope>
    <source>
        <strain evidence="11 12">LMG 6000</strain>
    </source>
</reference>
<evidence type="ECO:0000256" key="8">
    <source>
        <dbReference type="HAMAP-Rule" id="MF_00484"/>
    </source>
</evidence>
<dbReference type="NCBIfam" id="NF001899">
    <property type="entry name" value="PRK00654.1-2"/>
    <property type="match status" value="1"/>
</dbReference>
<evidence type="ECO:0000256" key="1">
    <source>
        <dbReference type="ARBA" id="ARBA00001478"/>
    </source>
</evidence>
<keyword evidence="6 8" id="KW-0808">Transferase</keyword>
<dbReference type="Pfam" id="PF08323">
    <property type="entry name" value="Glyco_transf_5"/>
    <property type="match status" value="1"/>
</dbReference>
<dbReference type="Pfam" id="PF00534">
    <property type="entry name" value="Glycos_transf_1"/>
    <property type="match status" value="1"/>
</dbReference>
<dbReference type="InterPro" id="IPR013534">
    <property type="entry name" value="Starch_synth_cat_dom"/>
</dbReference>
<dbReference type="UniPathway" id="UPA00164"/>
<dbReference type="PANTHER" id="PTHR45825">
    <property type="entry name" value="GRANULE-BOUND STARCH SYNTHASE 1, CHLOROPLASTIC/AMYLOPLASTIC"/>
    <property type="match status" value="1"/>
</dbReference>
<feature type="binding site" evidence="8">
    <location>
        <position position="18"/>
    </location>
    <ligand>
        <name>ADP-alpha-D-glucose</name>
        <dbReference type="ChEBI" id="CHEBI:57498"/>
    </ligand>
</feature>
<keyword evidence="7 8" id="KW-0320">Glycogen biosynthesis</keyword>
<gene>
    <name evidence="8 11" type="primary">glgA</name>
    <name evidence="11" type="ORF">LMG6000_00591</name>
</gene>
<dbReference type="PANTHER" id="PTHR45825:SF11">
    <property type="entry name" value="ALPHA AMYLASE DOMAIN-CONTAINING PROTEIN"/>
    <property type="match status" value="1"/>
</dbReference>
<evidence type="ECO:0000259" key="9">
    <source>
        <dbReference type="Pfam" id="PF00534"/>
    </source>
</evidence>
<evidence type="ECO:0000256" key="7">
    <source>
        <dbReference type="ARBA" id="ARBA00023056"/>
    </source>
</evidence>
<comment type="function">
    <text evidence="2 8">Synthesizes alpha-1,4-glucan chains using ADP-glucose.</text>
</comment>
<feature type="domain" description="Starch synthase catalytic" evidence="10">
    <location>
        <begin position="7"/>
        <end position="239"/>
    </location>
</feature>
<dbReference type="HAMAP" id="MF_00484">
    <property type="entry name" value="Glycogen_synth"/>
    <property type="match status" value="1"/>
</dbReference>
<dbReference type="SUPFAM" id="SSF53756">
    <property type="entry name" value="UDP-Glycosyltransferase/glycogen phosphorylase"/>
    <property type="match status" value="1"/>
</dbReference>
<keyword evidence="12" id="KW-1185">Reference proteome</keyword>
<evidence type="ECO:0000259" key="10">
    <source>
        <dbReference type="Pfam" id="PF08323"/>
    </source>
</evidence>
<dbReference type="GO" id="GO:0004373">
    <property type="term" value="F:alpha-1,4-glucan glucosyltransferase (UDP-glucose donor) activity"/>
    <property type="evidence" value="ECO:0007669"/>
    <property type="project" value="InterPro"/>
</dbReference>
<protein>
    <recommendedName>
        <fullName evidence="8">Glycogen synthase</fullName>
        <ecNumber evidence="8">2.4.1.21</ecNumber>
    </recommendedName>
    <alternativeName>
        <fullName evidence="8">Starch [bacterial glycogen] synthase</fullName>
    </alternativeName>
</protein>
<proteinExistence type="inferred from homology"/>
<dbReference type="Gene3D" id="3.40.50.2000">
    <property type="entry name" value="Glycogen Phosphorylase B"/>
    <property type="match status" value="2"/>
</dbReference>
<evidence type="ECO:0000256" key="3">
    <source>
        <dbReference type="ARBA" id="ARBA00004964"/>
    </source>
</evidence>
<dbReference type="InterPro" id="IPR011835">
    <property type="entry name" value="GS/SS"/>
</dbReference>
<evidence type="ECO:0000313" key="11">
    <source>
        <dbReference type="EMBL" id="CAB3929538.1"/>
    </source>
</evidence>
<dbReference type="CDD" id="cd03791">
    <property type="entry name" value="GT5_Glycogen_synthase_DULL1-like"/>
    <property type="match status" value="1"/>
</dbReference>
<sequence>MAKIRTLVVAGEAFPLAKTGGLGDAITGMARALREAGLPLLVLLPAYRGVRQRLEGVRVVAPLHNLPGGEAQLLAGHYPQSGLDFLLLENDALYDRPGIYLDENSCEHADNAVRYAALAHAAVRVAGGLPGVARPNLLHVHDWHAGLVPLLLREYGLRDVKSIMTIHNLAFQGQFPLECAASLGIPERYCNDEGACAWGRLNFLKAGIRYADRITTVSHTYAREILTPAFGCGLEGLLRRRAADLVPIPNGIDNLLWNPVRDPHLGSLRYSARDLSRKARCKAALQREFGLHEEADAPLMAMGSRLTEQKMADVAVQALPEALERHPDLQIAILGQGDCRLEDALKALSARYPGRCATRIGYDEAVAHRLHAGSDILLHGSRFEPFGLTPLYAMRYGSIPIGSRVGGMADTIDDPGPRAPLSAMAGANGLLFDGDDPAAMGAAISRALALRGDAMLWRTMQRNAMSADFSWRSAVGPYADLYRSLIDPGRRTRAPALVDVPAGAGALRAGHRSGGPLPAPAV</sequence>
<dbReference type="EC" id="2.4.1.21" evidence="8"/>
<dbReference type="RefSeq" id="WP_175201071.1">
    <property type="nucleotide sequence ID" value="NZ_CADILH010000001.1"/>
</dbReference>
<evidence type="ECO:0000256" key="2">
    <source>
        <dbReference type="ARBA" id="ARBA00002764"/>
    </source>
</evidence>
<comment type="pathway">
    <text evidence="3 8">Glycan biosynthesis; glycogen biosynthesis.</text>
</comment>
<comment type="similarity">
    <text evidence="4 8">Belongs to the glycosyltransferase 1 family. Bacterial/plant glycogen synthase subfamily.</text>
</comment>
<dbReference type="AlphaFoldDB" id="A0A6S7EWL4"/>
<dbReference type="InterPro" id="IPR001296">
    <property type="entry name" value="Glyco_trans_1"/>
</dbReference>
<dbReference type="GO" id="GO:0005978">
    <property type="term" value="P:glycogen biosynthetic process"/>
    <property type="evidence" value="ECO:0007669"/>
    <property type="project" value="UniProtKB-UniRule"/>
</dbReference>
<evidence type="ECO:0000256" key="4">
    <source>
        <dbReference type="ARBA" id="ARBA00010281"/>
    </source>
</evidence>
<evidence type="ECO:0000313" key="12">
    <source>
        <dbReference type="Proteomes" id="UP000494183"/>
    </source>
</evidence>
<accession>A0A6S7EWL4</accession>
<evidence type="ECO:0000256" key="6">
    <source>
        <dbReference type="ARBA" id="ARBA00022679"/>
    </source>
</evidence>
<comment type="catalytic activity">
    <reaction evidence="1 8">
        <text>[(1-&gt;4)-alpha-D-glucosyl](n) + ADP-alpha-D-glucose = [(1-&gt;4)-alpha-D-glucosyl](n+1) + ADP + H(+)</text>
        <dbReference type="Rhea" id="RHEA:18189"/>
        <dbReference type="Rhea" id="RHEA-COMP:9584"/>
        <dbReference type="Rhea" id="RHEA-COMP:9587"/>
        <dbReference type="ChEBI" id="CHEBI:15378"/>
        <dbReference type="ChEBI" id="CHEBI:15444"/>
        <dbReference type="ChEBI" id="CHEBI:57498"/>
        <dbReference type="ChEBI" id="CHEBI:456216"/>
        <dbReference type="EC" id="2.4.1.21"/>
    </reaction>
</comment>
<organism evidence="11 12">
    <name type="scientific">Achromobacter insolitus</name>
    <dbReference type="NCBI Taxonomy" id="217204"/>
    <lineage>
        <taxon>Bacteria</taxon>
        <taxon>Pseudomonadati</taxon>
        <taxon>Pseudomonadota</taxon>
        <taxon>Betaproteobacteria</taxon>
        <taxon>Burkholderiales</taxon>
        <taxon>Alcaligenaceae</taxon>
        <taxon>Achromobacter</taxon>
    </lineage>
</organism>
<evidence type="ECO:0000256" key="5">
    <source>
        <dbReference type="ARBA" id="ARBA00022676"/>
    </source>
</evidence>
<dbReference type="GO" id="GO:0009011">
    <property type="term" value="F:alpha-1,4-glucan glucosyltransferase (ADP-glucose donor) activity"/>
    <property type="evidence" value="ECO:0007669"/>
    <property type="project" value="UniProtKB-UniRule"/>
</dbReference>
<feature type="domain" description="Glycosyl transferase family 1" evidence="9">
    <location>
        <begin position="295"/>
        <end position="451"/>
    </location>
</feature>
<dbReference type="NCBIfam" id="TIGR02095">
    <property type="entry name" value="glgA"/>
    <property type="match status" value="1"/>
</dbReference>
<dbReference type="Proteomes" id="UP000494183">
    <property type="component" value="Unassembled WGS sequence"/>
</dbReference>